<dbReference type="SUPFAM" id="SSF57756">
    <property type="entry name" value="Retrovirus zinc finger-like domains"/>
    <property type="match status" value="1"/>
</dbReference>
<dbReference type="GO" id="GO:0003676">
    <property type="term" value="F:nucleic acid binding"/>
    <property type="evidence" value="ECO:0007669"/>
    <property type="project" value="InterPro"/>
</dbReference>
<dbReference type="GO" id="GO:0008270">
    <property type="term" value="F:zinc ion binding"/>
    <property type="evidence" value="ECO:0007669"/>
    <property type="project" value="UniProtKB-KW"/>
</dbReference>
<keyword evidence="1" id="KW-0862">Zinc</keyword>
<dbReference type="SMART" id="SM00343">
    <property type="entry name" value="ZnF_C2HC"/>
    <property type="match status" value="1"/>
</dbReference>
<dbReference type="AlphaFoldDB" id="A0AAV3PCS8"/>
<evidence type="ECO:0000256" key="1">
    <source>
        <dbReference type="PROSITE-ProRule" id="PRU00047"/>
    </source>
</evidence>
<evidence type="ECO:0000313" key="4">
    <source>
        <dbReference type="EMBL" id="GAA0147837.1"/>
    </source>
</evidence>
<dbReference type="Gene3D" id="4.10.60.10">
    <property type="entry name" value="Zinc finger, CCHC-type"/>
    <property type="match status" value="1"/>
</dbReference>
<dbReference type="PANTHER" id="PTHR33325:SF11">
    <property type="entry name" value="COLD SHOCK DOMAIN-CONTAINING PROTEIN 4-LIKE"/>
    <property type="match status" value="1"/>
</dbReference>
<comment type="caution">
    <text evidence="4">The sequence shown here is derived from an EMBL/GenBank/DDBJ whole genome shotgun (WGS) entry which is preliminary data.</text>
</comment>
<feature type="compositionally biased region" description="Basic and acidic residues" evidence="2">
    <location>
        <begin position="20"/>
        <end position="36"/>
    </location>
</feature>
<keyword evidence="5" id="KW-1185">Reference proteome</keyword>
<evidence type="ECO:0000256" key="2">
    <source>
        <dbReference type="SAM" id="MobiDB-lite"/>
    </source>
</evidence>
<accession>A0AAV3PCS8</accession>
<evidence type="ECO:0000259" key="3">
    <source>
        <dbReference type="PROSITE" id="PS50158"/>
    </source>
</evidence>
<dbReference type="PROSITE" id="PS50158">
    <property type="entry name" value="ZF_CCHC"/>
    <property type="match status" value="1"/>
</dbReference>
<gene>
    <name evidence="4" type="ORF">LIER_07441</name>
</gene>
<dbReference type="Proteomes" id="UP001454036">
    <property type="component" value="Unassembled WGS sequence"/>
</dbReference>
<feature type="domain" description="CCHC-type" evidence="3">
    <location>
        <begin position="40"/>
        <end position="54"/>
    </location>
</feature>
<keyword evidence="1" id="KW-0863">Zinc-finger</keyword>
<dbReference type="PANTHER" id="PTHR33325">
    <property type="entry name" value="ZINC FINGER, CCHC-TYPE-RELATED"/>
    <property type="match status" value="1"/>
</dbReference>
<dbReference type="InterPro" id="IPR001878">
    <property type="entry name" value="Znf_CCHC"/>
</dbReference>
<dbReference type="EMBL" id="BAABME010001146">
    <property type="protein sequence ID" value="GAA0147837.1"/>
    <property type="molecule type" value="Genomic_DNA"/>
</dbReference>
<name>A0AAV3PCS8_LITER</name>
<organism evidence="4 5">
    <name type="scientific">Lithospermum erythrorhizon</name>
    <name type="common">Purple gromwell</name>
    <name type="synonym">Lithospermum officinale var. erythrorhizon</name>
    <dbReference type="NCBI Taxonomy" id="34254"/>
    <lineage>
        <taxon>Eukaryota</taxon>
        <taxon>Viridiplantae</taxon>
        <taxon>Streptophyta</taxon>
        <taxon>Embryophyta</taxon>
        <taxon>Tracheophyta</taxon>
        <taxon>Spermatophyta</taxon>
        <taxon>Magnoliopsida</taxon>
        <taxon>eudicotyledons</taxon>
        <taxon>Gunneridae</taxon>
        <taxon>Pentapetalae</taxon>
        <taxon>asterids</taxon>
        <taxon>lamiids</taxon>
        <taxon>Boraginales</taxon>
        <taxon>Boraginaceae</taxon>
        <taxon>Boraginoideae</taxon>
        <taxon>Lithospermeae</taxon>
        <taxon>Lithospermum</taxon>
    </lineage>
</organism>
<proteinExistence type="predicted"/>
<feature type="region of interest" description="Disordered" evidence="2">
    <location>
        <begin position="1"/>
        <end position="36"/>
    </location>
</feature>
<evidence type="ECO:0000313" key="5">
    <source>
        <dbReference type="Proteomes" id="UP001454036"/>
    </source>
</evidence>
<protein>
    <recommendedName>
        <fullName evidence="3">CCHC-type domain-containing protein</fullName>
    </recommendedName>
</protein>
<dbReference type="Pfam" id="PF00098">
    <property type="entry name" value="zf-CCHC"/>
    <property type="match status" value="1"/>
</dbReference>
<reference evidence="4 5" key="1">
    <citation type="submission" date="2024-01" db="EMBL/GenBank/DDBJ databases">
        <title>The complete chloroplast genome sequence of Lithospermum erythrorhizon: insights into the phylogenetic relationship among Boraginaceae species and the maternal lineages of purple gromwells.</title>
        <authorList>
            <person name="Okada T."/>
            <person name="Watanabe K."/>
        </authorList>
    </citation>
    <scope>NUCLEOTIDE SEQUENCE [LARGE SCALE GENOMIC DNA]</scope>
</reference>
<sequence length="104" mass="12361">MNYSRPPRNDTNYSRPPRFNRYEKSKNVEENSFRNHEESCYRCGKRGHWSKACRMPNHLCLKYKTSEKGNEKEVNFDEHKLADESAYLEAADFIEGAYAMEDIE</sequence>
<feature type="compositionally biased region" description="Polar residues" evidence="2">
    <location>
        <begin position="1"/>
        <end position="14"/>
    </location>
</feature>
<keyword evidence="1" id="KW-0479">Metal-binding</keyword>
<dbReference type="InterPro" id="IPR036875">
    <property type="entry name" value="Znf_CCHC_sf"/>
</dbReference>